<reference evidence="4" key="2">
    <citation type="submission" date="2025-08" db="UniProtKB">
        <authorList>
            <consortium name="RefSeq"/>
        </authorList>
    </citation>
    <scope>IDENTIFICATION</scope>
    <source>
        <tissue evidence="4">Leaf</tissue>
    </source>
</reference>
<keyword evidence="1" id="KW-0175">Coiled coil</keyword>
<sequence length="331" mass="37558">MELPQELDDFIKNSIDHTCGISVPNESLQLKVQSLETSNFVLRNQYLTLLSKLKQKEQALELAKGEACMNAQAIKKFVEENQKLAAECANLVNQCSKLERECSLYDHDREALMEFGNESDERAKEAEIRASELDEELKQLNEEVNYYKHQCEMLSDDSSKDGAMTEQKLLNTLVASLVNKNEVAKTASAFLEANSEVETCHELLTMLSSLRPETQNVLSLAAHVRTLQQDKDHLTINLHRAEEEVKVLFEENHVLDVENKRLLKLYKSEKKHANSGGKHDSSARTKNNKRKSSPGMSSPVERKIDFNDFDTPRCPLSPLKENSPDSNSHKK</sequence>
<evidence type="ECO:0000256" key="1">
    <source>
        <dbReference type="SAM" id="Coils"/>
    </source>
</evidence>
<dbReference type="OrthoDB" id="1913731at2759"/>
<feature type="coiled-coil region" evidence="1">
    <location>
        <begin position="74"/>
        <end position="157"/>
    </location>
</feature>
<gene>
    <name evidence="4" type="primary">LOC110803518</name>
</gene>
<feature type="region of interest" description="Disordered" evidence="2">
    <location>
        <begin position="269"/>
        <end position="331"/>
    </location>
</feature>
<dbReference type="PANTHER" id="PTHR35689">
    <property type="entry name" value="EARLY ENDOSOME ANTIGEN"/>
    <property type="match status" value="1"/>
</dbReference>
<accession>A0A9R0JCW6</accession>
<dbReference type="RefSeq" id="XP_021864812.1">
    <property type="nucleotide sequence ID" value="XM_022009120.2"/>
</dbReference>
<evidence type="ECO:0000313" key="4">
    <source>
        <dbReference type="RefSeq" id="XP_021864812.1"/>
    </source>
</evidence>
<organism evidence="3 4">
    <name type="scientific">Spinacia oleracea</name>
    <name type="common">Spinach</name>
    <dbReference type="NCBI Taxonomy" id="3562"/>
    <lineage>
        <taxon>Eukaryota</taxon>
        <taxon>Viridiplantae</taxon>
        <taxon>Streptophyta</taxon>
        <taxon>Embryophyta</taxon>
        <taxon>Tracheophyta</taxon>
        <taxon>Spermatophyta</taxon>
        <taxon>Magnoliopsida</taxon>
        <taxon>eudicotyledons</taxon>
        <taxon>Gunneridae</taxon>
        <taxon>Pentapetalae</taxon>
        <taxon>Caryophyllales</taxon>
        <taxon>Chenopodiaceae</taxon>
        <taxon>Chenopodioideae</taxon>
        <taxon>Anserineae</taxon>
        <taxon>Spinacia</taxon>
    </lineage>
</organism>
<feature type="compositionally biased region" description="Basic and acidic residues" evidence="2">
    <location>
        <begin position="269"/>
        <end position="283"/>
    </location>
</feature>
<dbReference type="KEGG" id="soe:110803518"/>
<reference evidence="3" key="1">
    <citation type="journal article" date="2021" name="Nat. Commun.">
        <title>Genomic analyses provide insights into spinach domestication and the genetic basis of agronomic traits.</title>
        <authorList>
            <person name="Cai X."/>
            <person name="Sun X."/>
            <person name="Xu C."/>
            <person name="Sun H."/>
            <person name="Wang X."/>
            <person name="Ge C."/>
            <person name="Zhang Z."/>
            <person name="Wang Q."/>
            <person name="Fei Z."/>
            <person name="Jiao C."/>
            <person name="Wang Q."/>
        </authorList>
    </citation>
    <scope>NUCLEOTIDE SEQUENCE [LARGE SCALE GENOMIC DNA]</scope>
    <source>
        <strain evidence="3">cv. Varoflay</strain>
    </source>
</reference>
<dbReference type="Proteomes" id="UP000813463">
    <property type="component" value="Chromosome 2"/>
</dbReference>
<dbReference type="PANTHER" id="PTHR35689:SF1">
    <property type="entry name" value="EARLY ENDOSOME ANTIGEN"/>
    <property type="match status" value="1"/>
</dbReference>
<evidence type="ECO:0000313" key="3">
    <source>
        <dbReference type="Proteomes" id="UP000813463"/>
    </source>
</evidence>
<keyword evidence="3" id="KW-1185">Reference proteome</keyword>
<protein>
    <submittedName>
        <fullName evidence="4">Uncharacterized protein isoform X1</fullName>
    </submittedName>
</protein>
<dbReference type="AlphaFoldDB" id="A0A9R0JCW6"/>
<proteinExistence type="predicted"/>
<name>A0A9R0JCW6_SPIOL</name>
<evidence type="ECO:0000256" key="2">
    <source>
        <dbReference type="SAM" id="MobiDB-lite"/>
    </source>
</evidence>
<dbReference type="GeneID" id="110803518"/>
<feature type="coiled-coil region" evidence="1">
    <location>
        <begin position="224"/>
        <end position="251"/>
    </location>
</feature>